<gene>
    <name evidence="7" type="ORF">SAMN06275492_1235</name>
</gene>
<dbReference type="InterPro" id="IPR027417">
    <property type="entry name" value="P-loop_NTPase"/>
</dbReference>
<dbReference type="PANTHER" id="PTHR45766">
    <property type="entry name" value="DNA ANNEALING HELICASE AND ENDONUCLEASE ZRANB3 FAMILY MEMBER"/>
    <property type="match status" value="1"/>
</dbReference>
<evidence type="ECO:0000256" key="2">
    <source>
        <dbReference type="ARBA" id="ARBA00022801"/>
    </source>
</evidence>
<protein>
    <submittedName>
        <fullName evidence="7">SNF2 family N-terminal domain-containing protein</fullName>
    </submittedName>
</protein>
<evidence type="ECO:0000313" key="7">
    <source>
        <dbReference type="EMBL" id="SMG37216.1"/>
    </source>
</evidence>
<reference evidence="8" key="1">
    <citation type="submission" date="2017-04" db="EMBL/GenBank/DDBJ databases">
        <authorList>
            <person name="Varghese N."/>
            <person name="Submissions S."/>
        </authorList>
    </citation>
    <scope>NUCLEOTIDE SEQUENCE [LARGE SCALE GENOMIC DNA]</scope>
    <source>
        <strain evidence="8">USBA 82</strain>
    </source>
</reference>
<dbReference type="STRING" id="561720.SAMN06275492_1235"/>
<dbReference type="InterPro" id="IPR014001">
    <property type="entry name" value="Helicase_ATP-bd"/>
</dbReference>
<keyword evidence="4" id="KW-0067">ATP-binding</keyword>
<dbReference type="CDD" id="cd18011">
    <property type="entry name" value="DEXDc_RapA"/>
    <property type="match status" value="1"/>
</dbReference>
<dbReference type="Gene3D" id="3.40.50.300">
    <property type="entry name" value="P-loop containing nucleotide triphosphate hydrolases"/>
    <property type="match status" value="1"/>
</dbReference>
<dbReference type="InterPro" id="IPR001650">
    <property type="entry name" value="Helicase_C-like"/>
</dbReference>
<dbReference type="SMART" id="SM00490">
    <property type="entry name" value="HELICc"/>
    <property type="match status" value="1"/>
</dbReference>
<dbReference type="Proteomes" id="UP000193355">
    <property type="component" value="Unassembled WGS sequence"/>
</dbReference>
<dbReference type="Pfam" id="PF00176">
    <property type="entry name" value="SNF2-rel_dom"/>
    <property type="match status" value="1"/>
</dbReference>
<keyword evidence="8" id="KW-1185">Reference proteome</keyword>
<dbReference type="CDD" id="cd18793">
    <property type="entry name" value="SF2_C_SNF"/>
    <property type="match status" value="1"/>
</dbReference>
<keyword evidence="2" id="KW-0378">Hydrolase</keyword>
<keyword evidence="3" id="KW-0347">Helicase</keyword>
<evidence type="ECO:0000259" key="5">
    <source>
        <dbReference type="PROSITE" id="PS51192"/>
    </source>
</evidence>
<dbReference type="PROSITE" id="PS51194">
    <property type="entry name" value="HELICASE_CTER"/>
    <property type="match status" value="1"/>
</dbReference>
<dbReference type="PANTHER" id="PTHR45766:SF6">
    <property type="entry name" value="SWI_SNF-RELATED MATRIX-ASSOCIATED ACTIN-DEPENDENT REGULATOR OF CHROMATIN SUBFAMILY A-LIKE PROTEIN 1"/>
    <property type="match status" value="1"/>
</dbReference>
<dbReference type="InterPro" id="IPR038718">
    <property type="entry name" value="SNF2-like_sf"/>
</dbReference>
<dbReference type="RefSeq" id="WP_085544997.1">
    <property type="nucleotide sequence ID" value="NZ_FXBB01000023.1"/>
</dbReference>
<dbReference type="GO" id="GO:0005524">
    <property type="term" value="F:ATP binding"/>
    <property type="evidence" value="ECO:0007669"/>
    <property type="project" value="UniProtKB-KW"/>
</dbReference>
<evidence type="ECO:0000256" key="3">
    <source>
        <dbReference type="ARBA" id="ARBA00022806"/>
    </source>
</evidence>
<dbReference type="EMBL" id="FXBB01000023">
    <property type="protein sequence ID" value="SMG37216.1"/>
    <property type="molecule type" value="Genomic_DNA"/>
</dbReference>
<dbReference type="InterPro" id="IPR057342">
    <property type="entry name" value="DEXDc_RapA"/>
</dbReference>
<dbReference type="AlphaFoldDB" id="A0A1X7K8Q6"/>
<accession>A0A1X7K8Q6</accession>
<dbReference type="InterPro" id="IPR049730">
    <property type="entry name" value="SNF2/RAD54-like_C"/>
</dbReference>
<dbReference type="Gene3D" id="3.40.50.10810">
    <property type="entry name" value="Tandem AAA-ATPase domain"/>
    <property type="match status" value="1"/>
</dbReference>
<dbReference type="SMART" id="SM00487">
    <property type="entry name" value="DEXDc"/>
    <property type="match status" value="1"/>
</dbReference>
<keyword evidence="1" id="KW-0547">Nucleotide-binding</keyword>
<dbReference type="OrthoDB" id="447at2"/>
<dbReference type="PROSITE" id="PS51192">
    <property type="entry name" value="HELICASE_ATP_BIND_1"/>
    <property type="match status" value="1"/>
</dbReference>
<dbReference type="GO" id="GO:0016787">
    <property type="term" value="F:hydrolase activity"/>
    <property type="evidence" value="ECO:0007669"/>
    <property type="project" value="UniProtKB-KW"/>
</dbReference>
<dbReference type="GO" id="GO:0004386">
    <property type="term" value="F:helicase activity"/>
    <property type="evidence" value="ECO:0007669"/>
    <property type="project" value="UniProtKB-KW"/>
</dbReference>
<dbReference type="InterPro" id="IPR000330">
    <property type="entry name" value="SNF2_N"/>
</dbReference>
<evidence type="ECO:0000256" key="1">
    <source>
        <dbReference type="ARBA" id="ARBA00022741"/>
    </source>
</evidence>
<evidence type="ECO:0000259" key="6">
    <source>
        <dbReference type="PROSITE" id="PS51194"/>
    </source>
</evidence>
<proteinExistence type="predicted"/>
<sequence>MTYSVGSLVKARGREWVVLPESEESLLILRPLGGTDREIAGVLPSLENVEPAQFDLPDRSTVGDERSARLLRDGLKLGFRSSAGPFRSFGRLAVEPRPYQLVPLMLAMRLDPVRLLIADDVGIGKTVEACLIARELLDRGEIQSLAVLCPPHLTEQWQTEMAEKFHIDAKLVLSSTAARLERDCVMGESLFDRYPFLIVSIDFIKSERRCSEFLRSCPEMIVVDEAHTCAQSHGSGAKQMRFELISQIAKKEDRHIVLVTATPHSGKEDAFRSLLTLLDPGLKDLPEDLSGQANEVHRRNLARHMVQRRRGDIRHYLKNDTPFPERFDTEATFKLSEEYKAFFEKVLAYVRETVKDDTGTEFHRRIRWWSALALLRSIASSPAAAVATLKSRSACADSANQGEVDELGRRTVMDVGDLEQAETADFVPGSDIDENGSESLRRRKLAAFAKEAETLKGPKDLKLQGAVDIVKDQLKRGISPIVFCRFIPTAEYLAENLREKLGPSIEVESVTGKLSPEEREDRVNRLGSCPKRVLVCTDCLSEGINLQEHFDGVIHYDLSWNPTRHEQREGRVDRYGQPKREVRVVTYYGIDNQVDGIVLDTLIRKHKAIRTSLGISVPVPIESEEVVEAIFEGLLLREDQGSVQNYLPGFEAYFKPKKEDLYSRWESTTEKEKRSRTVFAQEGIKPEEVAQQLEETRRAIGSGVDVGEFMKNALTSLKAKVSGGETLEVDLSEATTALKDMLGRTDGFRAKFSLPVQDGELYLHRTHPLVENTAAHVVDLALSGNPEGPARCGAIRTDGVTSRTTLLLVRFRFHLITTRGDKTTPLLVEDCRLMAFRGTPEKAEWLTKEEAESIFAARSTENIYPEQAMGFVGKILDGYPNLAPHLDQEAKRLAEEQLESHRSIRKASRDKGVSYRVQPQLPPDLLGIYIYLPEIGGNSR</sequence>
<dbReference type="Pfam" id="PF00271">
    <property type="entry name" value="Helicase_C"/>
    <property type="match status" value="1"/>
</dbReference>
<feature type="domain" description="Helicase ATP-binding" evidence="5">
    <location>
        <begin position="106"/>
        <end position="281"/>
    </location>
</feature>
<feature type="domain" description="Helicase C-terminal" evidence="6">
    <location>
        <begin position="462"/>
        <end position="625"/>
    </location>
</feature>
<evidence type="ECO:0000313" key="8">
    <source>
        <dbReference type="Proteomes" id="UP000193355"/>
    </source>
</evidence>
<evidence type="ECO:0000256" key="4">
    <source>
        <dbReference type="ARBA" id="ARBA00022840"/>
    </source>
</evidence>
<organism evidence="7 8">
    <name type="scientific">Dethiosulfovibrio salsuginis</name>
    <dbReference type="NCBI Taxonomy" id="561720"/>
    <lineage>
        <taxon>Bacteria</taxon>
        <taxon>Thermotogati</taxon>
        <taxon>Synergistota</taxon>
        <taxon>Synergistia</taxon>
        <taxon>Synergistales</taxon>
        <taxon>Dethiosulfovibrionaceae</taxon>
        <taxon>Dethiosulfovibrio</taxon>
    </lineage>
</organism>
<name>A0A1X7K8Q6_9BACT</name>
<dbReference type="SUPFAM" id="SSF52540">
    <property type="entry name" value="P-loop containing nucleoside triphosphate hydrolases"/>
    <property type="match status" value="1"/>
</dbReference>